<dbReference type="InterPro" id="IPR036390">
    <property type="entry name" value="WH_DNA-bd_sf"/>
</dbReference>
<dbReference type="InterPro" id="IPR036388">
    <property type="entry name" value="WH-like_DNA-bd_sf"/>
</dbReference>
<dbReference type="GO" id="GO:0003700">
    <property type="term" value="F:DNA-binding transcription factor activity"/>
    <property type="evidence" value="ECO:0007669"/>
    <property type="project" value="TreeGrafter"/>
</dbReference>
<evidence type="ECO:0000313" key="3">
    <source>
        <dbReference type="Proteomes" id="UP000000374"/>
    </source>
</evidence>
<dbReference type="GO" id="GO:0005829">
    <property type="term" value="C:cytosol"/>
    <property type="evidence" value="ECO:0007669"/>
    <property type="project" value="TreeGrafter"/>
</dbReference>
<dbReference type="eggNOG" id="COG1959">
    <property type="taxonomic scope" value="Bacteria"/>
</dbReference>
<name>A1WFL7_VEREI</name>
<gene>
    <name evidence="2" type="ordered locus">Veis_0641</name>
</gene>
<dbReference type="STRING" id="391735.Veis_0641"/>
<protein>
    <submittedName>
        <fullName evidence="2">Transcriptional regulator, BadM/Rrf2 family</fullName>
    </submittedName>
</protein>
<evidence type="ECO:0000313" key="2">
    <source>
        <dbReference type="EMBL" id="ABM56424.1"/>
    </source>
</evidence>
<dbReference type="Pfam" id="PF02082">
    <property type="entry name" value="Rrf2"/>
    <property type="match status" value="1"/>
</dbReference>
<dbReference type="InterPro" id="IPR000944">
    <property type="entry name" value="Tscrpt_reg_Rrf2"/>
</dbReference>
<dbReference type="GeneID" id="76459343"/>
<dbReference type="HOGENOM" id="CLU_107144_4_4_4"/>
<dbReference type="KEGG" id="vei:Veis_0641"/>
<dbReference type="EMBL" id="CP000542">
    <property type="protein sequence ID" value="ABM56424.1"/>
    <property type="molecule type" value="Genomic_DNA"/>
</dbReference>
<dbReference type="PANTHER" id="PTHR33221">
    <property type="entry name" value="WINGED HELIX-TURN-HELIX TRANSCRIPTIONAL REGULATOR, RRF2 FAMILY"/>
    <property type="match status" value="1"/>
</dbReference>
<dbReference type="PROSITE" id="PS51197">
    <property type="entry name" value="HTH_RRF2_2"/>
    <property type="match status" value="1"/>
</dbReference>
<accession>A1WFL7</accession>
<sequence>MKSTKFVTACYILSFVTYHGPDMIPTQTIAKWVNVNASRVRQIVARLVRAGLLASTRGGEGGVVIGRAPSDITLLDVFDAVAEQDTALFCVDNPFSDWKDRCRVHSVLTTMRGELERDFRSKLANTPMTSLYAPPPEVHAGSPAKKTVKAATKKAAASTPKKRVPGSARAGAAK</sequence>
<dbReference type="PROSITE" id="PS01332">
    <property type="entry name" value="HTH_RRF2_1"/>
    <property type="match status" value="1"/>
</dbReference>
<dbReference type="Gene3D" id="1.10.10.10">
    <property type="entry name" value="Winged helix-like DNA-binding domain superfamily/Winged helix DNA-binding domain"/>
    <property type="match status" value="1"/>
</dbReference>
<keyword evidence="3" id="KW-1185">Reference proteome</keyword>
<feature type="region of interest" description="Disordered" evidence="1">
    <location>
        <begin position="127"/>
        <end position="174"/>
    </location>
</feature>
<dbReference type="OrthoDB" id="9800506at2"/>
<dbReference type="SUPFAM" id="SSF46785">
    <property type="entry name" value="Winged helix' DNA-binding domain"/>
    <property type="match status" value="1"/>
</dbReference>
<dbReference type="Proteomes" id="UP000000374">
    <property type="component" value="Chromosome"/>
</dbReference>
<dbReference type="AlphaFoldDB" id="A1WFL7"/>
<dbReference type="RefSeq" id="WP_011808438.1">
    <property type="nucleotide sequence ID" value="NC_008786.1"/>
</dbReference>
<dbReference type="PANTHER" id="PTHR33221:SF15">
    <property type="entry name" value="HTH-TYPE TRANSCRIPTIONAL REGULATOR YWGB-RELATED"/>
    <property type="match status" value="1"/>
</dbReference>
<reference evidence="3" key="1">
    <citation type="submission" date="2006-12" db="EMBL/GenBank/DDBJ databases">
        <title>Complete sequence of chromosome 1 of Verminephrobacter eiseniae EF01-2.</title>
        <authorList>
            <person name="Copeland A."/>
            <person name="Lucas S."/>
            <person name="Lapidus A."/>
            <person name="Barry K."/>
            <person name="Detter J.C."/>
            <person name="Glavina del Rio T."/>
            <person name="Dalin E."/>
            <person name="Tice H."/>
            <person name="Pitluck S."/>
            <person name="Chertkov O."/>
            <person name="Brettin T."/>
            <person name="Bruce D."/>
            <person name="Han C."/>
            <person name="Tapia R."/>
            <person name="Gilna P."/>
            <person name="Schmutz J."/>
            <person name="Larimer F."/>
            <person name="Land M."/>
            <person name="Hauser L."/>
            <person name="Kyrpides N."/>
            <person name="Kim E."/>
            <person name="Stahl D."/>
            <person name="Richardson P."/>
        </authorList>
    </citation>
    <scope>NUCLEOTIDE SEQUENCE [LARGE SCALE GENOMIC DNA]</scope>
    <source>
        <strain evidence="3">EF01-2</strain>
    </source>
</reference>
<proteinExistence type="predicted"/>
<evidence type="ECO:0000256" key="1">
    <source>
        <dbReference type="SAM" id="MobiDB-lite"/>
    </source>
</evidence>
<organism evidence="2 3">
    <name type="scientific">Verminephrobacter eiseniae (strain EF01-2)</name>
    <dbReference type="NCBI Taxonomy" id="391735"/>
    <lineage>
        <taxon>Bacteria</taxon>
        <taxon>Pseudomonadati</taxon>
        <taxon>Pseudomonadota</taxon>
        <taxon>Betaproteobacteria</taxon>
        <taxon>Burkholderiales</taxon>
        <taxon>Comamonadaceae</taxon>
        <taxon>Verminephrobacter</taxon>
    </lineage>
</organism>
<dbReference type="InterPro" id="IPR030489">
    <property type="entry name" value="TR_Rrf2-type_CS"/>
</dbReference>